<proteinExistence type="predicted"/>
<evidence type="ECO:0000256" key="1">
    <source>
        <dbReference type="SAM" id="MobiDB-lite"/>
    </source>
</evidence>
<dbReference type="Proteomes" id="UP001403094">
    <property type="component" value="Unassembled WGS sequence"/>
</dbReference>
<sequence>MSYNLLYEFKPAALRSAGRAPGSAAGAAPAFGPLRPRCADARPHMDRAGNHESITA</sequence>
<gene>
    <name evidence="2" type="ORF">GCM10009757_34180</name>
</gene>
<evidence type="ECO:0000313" key="2">
    <source>
        <dbReference type="EMBL" id="GAA2056391.1"/>
    </source>
</evidence>
<feature type="compositionally biased region" description="Basic and acidic residues" evidence="1">
    <location>
        <begin position="37"/>
        <end position="50"/>
    </location>
</feature>
<name>A0ABN2V9G1_9ACTN</name>
<accession>A0ABN2V9G1</accession>
<feature type="region of interest" description="Disordered" evidence="1">
    <location>
        <begin position="18"/>
        <end position="56"/>
    </location>
</feature>
<organism evidence="2 3">
    <name type="scientific">Streptomyces cheonanensis</name>
    <dbReference type="NCBI Taxonomy" id="312720"/>
    <lineage>
        <taxon>Bacteria</taxon>
        <taxon>Bacillati</taxon>
        <taxon>Actinomycetota</taxon>
        <taxon>Actinomycetes</taxon>
        <taxon>Kitasatosporales</taxon>
        <taxon>Streptomycetaceae</taxon>
        <taxon>Streptomyces</taxon>
    </lineage>
</organism>
<keyword evidence="3" id="KW-1185">Reference proteome</keyword>
<protein>
    <submittedName>
        <fullName evidence="2">Uncharacterized protein</fullName>
    </submittedName>
</protein>
<dbReference type="EMBL" id="BAAANQ010000006">
    <property type="protein sequence ID" value="GAA2056391.1"/>
    <property type="molecule type" value="Genomic_DNA"/>
</dbReference>
<reference evidence="3" key="1">
    <citation type="journal article" date="2019" name="Int. J. Syst. Evol. Microbiol.">
        <title>The Global Catalogue of Microorganisms (GCM) 10K type strain sequencing project: providing services to taxonomists for standard genome sequencing and annotation.</title>
        <authorList>
            <consortium name="The Broad Institute Genomics Platform"/>
            <consortium name="The Broad Institute Genome Sequencing Center for Infectious Disease"/>
            <person name="Wu L."/>
            <person name="Ma J."/>
        </authorList>
    </citation>
    <scope>NUCLEOTIDE SEQUENCE [LARGE SCALE GENOMIC DNA]</scope>
    <source>
        <strain evidence="3">JCM 14549</strain>
    </source>
</reference>
<evidence type="ECO:0000313" key="3">
    <source>
        <dbReference type="Proteomes" id="UP001403094"/>
    </source>
</evidence>
<feature type="compositionally biased region" description="Low complexity" evidence="1">
    <location>
        <begin position="18"/>
        <end position="36"/>
    </location>
</feature>
<comment type="caution">
    <text evidence="2">The sequence shown here is derived from an EMBL/GenBank/DDBJ whole genome shotgun (WGS) entry which is preliminary data.</text>
</comment>